<proteinExistence type="predicted"/>
<organism evidence="2">
    <name type="scientific">Arundo donax</name>
    <name type="common">Giant reed</name>
    <name type="synonym">Donax arundinaceus</name>
    <dbReference type="NCBI Taxonomy" id="35708"/>
    <lineage>
        <taxon>Eukaryota</taxon>
        <taxon>Viridiplantae</taxon>
        <taxon>Streptophyta</taxon>
        <taxon>Embryophyta</taxon>
        <taxon>Tracheophyta</taxon>
        <taxon>Spermatophyta</taxon>
        <taxon>Magnoliopsida</taxon>
        <taxon>Liliopsida</taxon>
        <taxon>Poales</taxon>
        <taxon>Poaceae</taxon>
        <taxon>PACMAD clade</taxon>
        <taxon>Arundinoideae</taxon>
        <taxon>Arundineae</taxon>
        <taxon>Arundo</taxon>
    </lineage>
</organism>
<feature type="region of interest" description="Disordered" evidence="1">
    <location>
        <begin position="1"/>
        <end position="46"/>
    </location>
</feature>
<name>A0A0A9CQP7_ARUDO</name>
<evidence type="ECO:0000313" key="2">
    <source>
        <dbReference type="EMBL" id="JAD78619.1"/>
    </source>
</evidence>
<evidence type="ECO:0000256" key="1">
    <source>
        <dbReference type="SAM" id="MobiDB-lite"/>
    </source>
</evidence>
<reference evidence="2" key="2">
    <citation type="journal article" date="2015" name="Data Brief">
        <title>Shoot transcriptome of the giant reed, Arundo donax.</title>
        <authorList>
            <person name="Barrero R.A."/>
            <person name="Guerrero F.D."/>
            <person name="Moolhuijzen P."/>
            <person name="Goolsby J.A."/>
            <person name="Tidwell J."/>
            <person name="Bellgard S.E."/>
            <person name="Bellgard M.I."/>
        </authorList>
    </citation>
    <scope>NUCLEOTIDE SEQUENCE</scope>
    <source>
        <tissue evidence="2">Shoot tissue taken approximately 20 cm above the soil surface</tissue>
    </source>
</reference>
<dbReference type="AlphaFoldDB" id="A0A0A9CQP7"/>
<sequence>MIGDKLSTCCHGNQWLPHNFDKETRRTRSISTPGQSGTSGRGEDGR</sequence>
<feature type="compositionally biased region" description="Polar residues" evidence="1">
    <location>
        <begin position="29"/>
        <end position="38"/>
    </location>
</feature>
<reference evidence="2" key="1">
    <citation type="submission" date="2014-09" db="EMBL/GenBank/DDBJ databases">
        <authorList>
            <person name="Magalhaes I.L.F."/>
            <person name="Oliveira U."/>
            <person name="Santos F.R."/>
            <person name="Vidigal T.H.D.A."/>
            <person name="Brescovit A.D."/>
            <person name="Santos A.J."/>
        </authorList>
    </citation>
    <scope>NUCLEOTIDE SEQUENCE</scope>
    <source>
        <tissue evidence="2">Shoot tissue taken approximately 20 cm above the soil surface</tissue>
    </source>
</reference>
<protein>
    <submittedName>
        <fullName evidence="2">Uncharacterized protein</fullName>
    </submittedName>
</protein>
<accession>A0A0A9CQP7</accession>
<dbReference type="EMBL" id="GBRH01219276">
    <property type="protein sequence ID" value="JAD78619.1"/>
    <property type="molecule type" value="Transcribed_RNA"/>
</dbReference>